<feature type="transmembrane region" description="Helical" evidence="1">
    <location>
        <begin position="63"/>
        <end position="85"/>
    </location>
</feature>
<keyword evidence="1" id="KW-0472">Membrane</keyword>
<evidence type="ECO:0000313" key="3">
    <source>
        <dbReference type="Proteomes" id="UP001379235"/>
    </source>
</evidence>
<feature type="transmembrane region" description="Helical" evidence="1">
    <location>
        <begin position="23"/>
        <end position="51"/>
    </location>
</feature>
<evidence type="ECO:0000313" key="2">
    <source>
        <dbReference type="EMBL" id="MEJ6009480.1"/>
    </source>
</evidence>
<keyword evidence="1" id="KW-1133">Transmembrane helix</keyword>
<protein>
    <recommendedName>
        <fullName evidence="4">Glycerophosphoryl diester phosphodiesterase membrane domain-containing protein</fullName>
    </recommendedName>
</protein>
<accession>A0ABU8S691</accession>
<dbReference type="RefSeq" id="WP_339965561.1">
    <property type="nucleotide sequence ID" value="NZ_JBBHJY010000002.1"/>
</dbReference>
<keyword evidence="3" id="KW-1185">Reference proteome</keyword>
<evidence type="ECO:0000256" key="1">
    <source>
        <dbReference type="SAM" id="Phobius"/>
    </source>
</evidence>
<dbReference type="Proteomes" id="UP001379235">
    <property type="component" value="Unassembled WGS sequence"/>
</dbReference>
<evidence type="ECO:0008006" key="4">
    <source>
        <dbReference type="Google" id="ProtNLM"/>
    </source>
</evidence>
<feature type="transmembrane region" description="Helical" evidence="1">
    <location>
        <begin position="243"/>
        <end position="265"/>
    </location>
</feature>
<feature type="transmembrane region" description="Helical" evidence="1">
    <location>
        <begin position="147"/>
        <end position="165"/>
    </location>
</feature>
<feature type="transmembrane region" description="Helical" evidence="1">
    <location>
        <begin position="116"/>
        <end position="141"/>
    </location>
</feature>
<sequence>MTTSVGQIYGQTLEIVKGRFGPLLGLLATFFAINIALIIVFAMVIGVSAFAGMGAGMQASPETIGAGAILGVILFYILYILVYCAQSASMTAMASPLQRLTFSEALSAGMRSALPMLGLIVILMIAYLVVALVVGLVVGILSMAGSVVVFIAMLAVSIGAVYLVCRLSTVNAVIAVEGVGNPLTALSRGWNMTRGNVLTIFLSLLSFGVIAVVLLLLLVAPFFSVFTAASAMSVDPSAAPPEMPGIGSLLFLGIGALVVGIVLSISGSALMSTIHAELSDASPRAAEDVFA</sequence>
<name>A0ABU8S691_9SPHN</name>
<feature type="transmembrane region" description="Helical" evidence="1">
    <location>
        <begin position="197"/>
        <end position="223"/>
    </location>
</feature>
<keyword evidence="1" id="KW-0812">Transmembrane</keyword>
<organism evidence="2 3">
    <name type="scientific">Novosphingobium aquae</name>
    <dbReference type="NCBI Taxonomy" id="3133435"/>
    <lineage>
        <taxon>Bacteria</taxon>
        <taxon>Pseudomonadati</taxon>
        <taxon>Pseudomonadota</taxon>
        <taxon>Alphaproteobacteria</taxon>
        <taxon>Sphingomonadales</taxon>
        <taxon>Sphingomonadaceae</taxon>
        <taxon>Novosphingobium</taxon>
    </lineage>
</organism>
<comment type="caution">
    <text evidence="2">The sequence shown here is derived from an EMBL/GenBank/DDBJ whole genome shotgun (WGS) entry which is preliminary data.</text>
</comment>
<gene>
    <name evidence="2" type="ORF">WG900_06065</name>
</gene>
<dbReference type="EMBL" id="JBBHJY010000002">
    <property type="protein sequence ID" value="MEJ6009480.1"/>
    <property type="molecule type" value="Genomic_DNA"/>
</dbReference>
<proteinExistence type="predicted"/>
<reference evidence="2 3" key="1">
    <citation type="submission" date="2024-03" db="EMBL/GenBank/DDBJ databases">
        <authorList>
            <person name="Jo J.-H."/>
        </authorList>
    </citation>
    <scope>NUCLEOTIDE SEQUENCE [LARGE SCALE GENOMIC DNA]</scope>
    <source>
        <strain evidence="2 3">AS3R-12</strain>
    </source>
</reference>